<sequence>MFLHSVLVIMARKRKHNTCTLNEKLEMLIRLEKGESATQLSKEFGAGKVIIPDCKKNICQIELFCTTTTEKTIAERCKMTVSYEKFYAGDSEEEGNAPTNVPHNAAAWGP</sequence>
<dbReference type="EMBL" id="BMAV01009209">
    <property type="protein sequence ID" value="GFY53306.1"/>
    <property type="molecule type" value="Genomic_DNA"/>
</dbReference>
<gene>
    <name evidence="3" type="ORF">TNIN_489351</name>
</gene>
<evidence type="ECO:0000313" key="4">
    <source>
        <dbReference type="Proteomes" id="UP000886998"/>
    </source>
</evidence>
<comment type="caution">
    <text evidence="3">The sequence shown here is derived from an EMBL/GenBank/DDBJ whole genome shotgun (WGS) entry which is preliminary data.</text>
</comment>
<organism evidence="3 4">
    <name type="scientific">Trichonephila inaurata madagascariensis</name>
    <dbReference type="NCBI Taxonomy" id="2747483"/>
    <lineage>
        <taxon>Eukaryota</taxon>
        <taxon>Metazoa</taxon>
        <taxon>Ecdysozoa</taxon>
        <taxon>Arthropoda</taxon>
        <taxon>Chelicerata</taxon>
        <taxon>Arachnida</taxon>
        <taxon>Araneae</taxon>
        <taxon>Araneomorphae</taxon>
        <taxon>Entelegynae</taxon>
        <taxon>Araneoidea</taxon>
        <taxon>Nephilidae</taxon>
        <taxon>Trichonephila</taxon>
        <taxon>Trichonephila inaurata</taxon>
    </lineage>
</organism>
<dbReference type="Proteomes" id="UP000886998">
    <property type="component" value="Unassembled WGS sequence"/>
</dbReference>
<evidence type="ECO:0000313" key="3">
    <source>
        <dbReference type="EMBL" id="GFY53306.1"/>
    </source>
</evidence>
<name>A0A8X6XKF9_9ARAC</name>
<accession>A0A8X6XKF9</accession>
<proteinExistence type="predicted"/>
<dbReference type="AlphaFoldDB" id="A0A8X6XKF9"/>
<evidence type="ECO:0000256" key="1">
    <source>
        <dbReference type="SAM" id="MobiDB-lite"/>
    </source>
</evidence>
<feature type="domain" description="HTH psq-type" evidence="2">
    <location>
        <begin position="13"/>
        <end position="54"/>
    </location>
</feature>
<evidence type="ECO:0000259" key="2">
    <source>
        <dbReference type="Pfam" id="PF04218"/>
    </source>
</evidence>
<dbReference type="OrthoDB" id="5919228at2759"/>
<feature type="region of interest" description="Disordered" evidence="1">
    <location>
        <begin position="91"/>
        <end position="110"/>
    </location>
</feature>
<dbReference type="GO" id="GO:0003677">
    <property type="term" value="F:DNA binding"/>
    <property type="evidence" value="ECO:0007669"/>
    <property type="project" value="InterPro"/>
</dbReference>
<keyword evidence="4" id="KW-1185">Reference proteome</keyword>
<protein>
    <recommendedName>
        <fullName evidence="2">HTH psq-type domain-containing protein</fullName>
    </recommendedName>
</protein>
<dbReference type="Pfam" id="PF04218">
    <property type="entry name" value="CENP-B_N"/>
    <property type="match status" value="1"/>
</dbReference>
<reference evidence="3" key="1">
    <citation type="submission" date="2020-08" db="EMBL/GenBank/DDBJ databases">
        <title>Multicomponent nature underlies the extraordinary mechanical properties of spider dragline silk.</title>
        <authorList>
            <person name="Kono N."/>
            <person name="Nakamura H."/>
            <person name="Mori M."/>
            <person name="Yoshida Y."/>
            <person name="Ohtoshi R."/>
            <person name="Malay A.D."/>
            <person name="Moran D.A.P."/>
            <person name="Tomita M."/>
            <person name="Numata K."/>
            <person name="Arakawa K."/>
        </authorList>
    </citation>
    <scope>NUCLEOTIDE SEQUENCE</scope>
</reference>
<dbReference type="InterPro" id="IPR007889">
    <property type="entry name" value="HTH_Psq"/>
</dbReference>